<evidence type="ECO:0000313" key="4">
    <source>
        <dbReference type="EMBL" id="SDS21411.1"/>
    </source>
</evidence>
<accession>A0A1H1QCZ5</accession>
<dbReference type="Proteomes" id="UP000182237">
    <property type="component" value="Chromosome I"/>
</dbReference>
<reference evidence="4 5" key="1">
    <citation type="submission" date="2016-10" db="EMBL/GenBank/DDBJ databases">
        <authorList>
            <person name="de Groot N.N."/>
        </authorList>
    </citation>
    <scope>NUCLEOTIDE SEQUENCE [LARGE SCALE GENOMIC DNA]</scope>
    <source>
        <strain evidence="4 5">DSM 45434</strain>
    </source>
</reference>
<evidence type="ECO:0000256" key="2">
    <source>
        <dbReference type="ARBA" id="ARBA00023163"/>
    </source>
</evidence>
<dbReference type="InterPro" id="IPR041916">
    <property type="entry name" value="Anti_sigma_zinc_sf"/>
</dbReference>
<sequence>MAEQTGASAGGAGQPRFFSTEHLSTEAIAAFADGELSPSAERRAHAHIAECAECRRDIDIQRAAAARLRTCRGDETLRAPRTLVERLSHVSELEPDDETQRDTSRGAEIVNDVVGAALRALRRHG</sequence>
<dbReference type="AlphaFoldDB" id="A0A1H1QCZ5"/>
<gene>
    <name evidence="4" type="ORF">SAMN04488539_1236</name>
</gene>
<dbReference type="STRING" id="1203190.GCA_000312345_01225"/>
<feature type="domain" description="Putative zinc-finger" evidence="3">
    <location>
        <begin position="25"/>
        <end position="55"/>
    </location>
</feature>
<keyword evidence="4" id="KW-0479">Metal-binding</keyword>
<dbReference type="Gene3D" id="1.10.10.1320">
    <property type="entry name" value="Anti-sigma factor, zinc-finger domain"/>
    <property type="match status" value="1"/>
</dbReference>
<keyword evidence="4" id="KW-0863">Zinc-finger</keyword>
<protein>
    <submittedName>
        <fullName evidence="4">Putative zinc-finger</fullName>
    </submittedName>
</protein>
<dbReference type="Pfam" id="PF13490">
    <property type="entry name" value="zf-HC2"/>
    <property type="match status" value="1"/>
</dbReference>
<evidence type="ECO:0000259" key="3">
    <source>
        <dbReference type="Pfam" id="PF13490"/>
    </source>
</evidence>
<keyword evidence="5" id="KW-1185">Reference proteome</keyword>
<dbReference type="EMBL" id="LT629765">
    <property type="protein sequence ID" value="SDS21411.1"/>
    <property type="molecule type" value="Genomic_DNA"/>
</dbReference>
<keyword evidence="1" id="KW-0805">Transcription regulation</keyword>
<dbReference type="RefSeq" id="WP_051011454.1">
    <property type="nucleotide sequence ID" value="NZ_LT629765.1"/>
</dbReference>
<keyword evidence="4" id="KW-0862">Zinc</keyword>
<evidence type="ECO:0000256" key="1">
    <source>
        <dbReference type="ARBA" id="ARBA00023015"/>
    </source>
</evidence>
<proteinExistence type="predicted"/>
<keyword evidence="2" id="KW-0804">Transcription</keyword>
<dbReference type="eggNOG" id="COG5662">
    <property type="taxonomic scope" value="Bacteria"/>
</dbReference>
<evidence type="ECO:0000313" key="5">
    <source>
        <dbReference type="Proteomes" id="UP000182237"/>
    </source>
</evidence>
<organism evidence="4 5">
    <name type="scientific">Corynebacterium timonense</name>
    <dbReference type="NCBI Taxonomy" id="441500"/>
    <lineage>
        <taxon>Bacteria</taxon>
        <taxon>Bacillati</taxon>
        <taxon>Actinomycetota</taxon>
        <taxon>Actinomycetes</taxon>
        <taxon>Mycobacteriales</taxon>
        <taxon>Corynebacteriaceae</taxon>
        <taxon>Corynebacterium</taxon>
    </lineage>
</organism>
<dbReference type="GO" id="GO:0008270">
    <property type="term" value="F:zinc ion binding"/>
    <property type="evidence" value="ECO:0007669"/>
    <property type="project" value="UniProtKB-KW"/>
</dbReference>
<name>A0A1H1QCZ5_9CORY</name>
<dbReference type="InterPro" id="IPR027383">
    <property type="entry name" value="Znf_put"/>
</dbReference>